<dbReference type="InterPro" id="IPR011059">
    <property type="entry name" value="Metal-dep_hydrolase_composite"/>
</dbReference>
<keyword evidence="3" id="KW-1185">Reference proteome</keyword>
<evidence type="ECO:0000259" key="1">
    <source>
        <dbReference type="Pfam" id="PF07969"/>
    </source>
</evidence>
<dbReference type="Pfam" id="PF07969">
    <property type="entry name" value="Amidohydro_3"/>
    <property type="match status" value="2"/>
</dbReference>
<feature type="domain" description="Amidohydrolase 3" evidence="1">
    <location>
        <begin position="290"/>
        <end position="345"/>
    </location>
</feature>
<keyword evidence="2" id="KW-0378">Hydrolase</keyword>
<dbReference type="SUPFAM" id="SSF51556">
    <property type="entry name" value="Metallo-dependent hydrolases"/>
    <property type="match status" value="1"/>
</dbReference>
<dbReference type="Proteomes" id="UP000076863">
    <property type="component" value="Unassembled WGS sequence"/>
</dbReference>
<sequence length="348" mass="38113">MHFSWLNTAALDELGVAYMADPPGGRIRRGTDGKPSGVMEGTAASNIVWPFLESKLTAEEKQQRVQAALDAYVAVGYTGVVDMAMGEKDWAALQKYRRKHAELQIWVAAHWLIFPRTSPEETLQQVDRAIELHTQYNIATSQRFHITGIKIICDGVVDACTAALQQPYSHNNQTVAPMWTPEALASVLQRADAAGLQIAMHTIGDAAIKLAIDGLEVIGNPSGRHRIEHLETTAPEDVPRLGALGITASVQPVHLDPAGMTAWERLLGKARCGHVFPYATARYKRHRSTLAATRGSARSCFAEDRAGQLRVGWEADLVLVDMAWDAEMLLDAKVAETWIKGNKVYTAA</sequence>
<comment type="caution">
    <text evidence="2">The sequence shown here is derived from an EMBL/GenBank/DDBJ whole genome shotgun (WGS) entry which is preliminary data.</text>
</comment>
<proteinExistence type="predicted"/>
<dbReference type="GO" id="GO:0016810">
    <property type="term" value="F:hydrolase activity, acting on carbon-nitrogen (but not peptide) bonds"/>
    <property type="evidence" value="ECO:0007669"/>
    <property type="project" value="InterPro"/>
</dbReference>
<feature type="domain" description="Amidohydrolase 3" evidence="1">
    <location>
        <begin position="2"/>
        <end position="287"/>
    </location>
</feature>
<accession>A0A167GIR7</accession>
<dbReference type="Gene3D" id="3.10.310.70">
    <property type="match status" value="1"/>
</dbReference>
<gene>
    <name evidence="2" type="ORF">BBO_03239</name>
</gene>
<dbReference type="EMBL" id="AZHA01000007">
    <property type="protein sequence ID" value="OAA46684.1"/>
    <property type="molecule type" value="Genomic_DNA"/>
</dbReference>
<dbReference type="InterPro" id="IPR013108">
    <property type="entry name" value="Amidohydro_3"/>
</dbReference>
<evidence type="ECO:0000313" key="2">
    <source>
        <dbReference type="EMBL" id="OAA46684.1"/>
    </source>
</evidence>
<dbReference type="OrthoDB" id="3501663at2759"/>
<dbReference type="PANTHER" id="PTHR22642">
    <property type="entry name" value="IMIDAZOLONEPROPIONASE"/>
    <property type="match status" value="1"/>
</dbReference>
<dbReference type="SUPFAM" id="SSF51338">
    <property type="entry name" value="Composite domain of metallo-dependent hydrolases"/>
    <property type="match status" value="1"/>
</dbReference>
<dbReference type="InterPro" id="IPR032466">
    <property type="entry name" value="Metal_Hydrolase"/>
</dbReference>
<name>A0A167GIR7_9HYPO</name>
<dbReference type="PANTHER" id="PTHR22642:SF20">
    <property type="entry name" value="AMIDOHYDROLASE 3 DOMAIN-CONTAINING PROTEIN"/>
    <property type="match status" value="1"/>
</dbReference>
<organism evidence="2 3">
    <name type="scientific">Beauveria brongniartii RCEF 3172</name>
    <dbReference type="NCBI Taxonomy" id="1081107"/>
    <lineage>
        <taxon>Eukaryota</taxon>
        <taxon>Fungi</taxon>
        <taxon>Dikarya</taxon>
        <taxon>Ascomycota</taxon>
        <taxon>Pezizomycotina</taxon>
        <taxon>Sordariomycetes</taxon>
        <taxon>Hypocreomycetidae</taxon>
        <taxon>Hypocreales</taxon>
        <taxon>Cordycipitaceae</taxon>
        <taxon>Beauveria</taxon>
        <taxon>Beauveria brongniartii</taxon>
    </lineage>
</organism>
<reference evidence="2 3" key="1">
    <citation type="journal article" date="2016" name="Genome Biol. Evol.">
        <title>Divergent and convergent evolution of fungal pathogenicity.</title>
        <authorList>
            <person name="Shang Y."/>
            <person name="Xiao G."/>
            <person name="Zheng P."/>
            <person name="Cen K."/>
            <person name="Zhan S."/>
            <person name="Wang C."/>
        </authorList>
    </citation>
    <scope>NUCLEOTIDE SEQUENCE [LARGE SCALE GENOMIC DNA]</scope>
    <source>
        <strain evidence="2 3">RCEF 3172</strain>
    </source>
</reference>
<dbReference type="Gene3D" id="3.20.20.140">
    <property type="entry name" value="Metal-dependent hydrolases"/>
    <property type="match status" value="1"/>
</dbReference>
<dbReference type="AlphaFoldDB" id="A0A167GIR7"/>
<evidence type="ECO:0000313" key="3">
    <source>
        <dbReference type="Proteomes" id="UP000076863"/>
    </source>
</evidence>
<protein>
    <submittedName>
        <fullName evidence="2">Amidohydrolase family protein</fullName>
    </submittedName>
</protein>